<dbReference type="EMBL" id="JBHMEY010000066">
    <property type="protein sequence ID" value="MFB9097862.1"/>
    <property type="molecule type" value="Genomic_DNA"/>
</dbReference>
<dbReference type="PANTHER" id="PTHR43792">
    <property type="entry name" value="GNAT FAMILY, PUTATIVE (AFU_ORTHOLOGUE AFUA_3G00765)-RELATED-RELATED"/>
    <property type="match status" value="1"/>
</dbReference>
<evidence type="ECO:0000313" key="3">
    <source>
        <dbReference type="Proteomes" id="UP001589607"/>
    </source>
</evidence>
<gene>
    <name evidence="2" type="ORF">ACFFVF_15190</name>
</gene>
<evidence type="ECO:0000259" key="1">
    <source>
        <dbReference type="PROSITE" id="PS51186"/>
    </source>
</evidence>
<feature type="domain" description="N-acetyltransferase" evidence="1">
    <location>
        <begin position="11"/>
        <end position="182"/>
    </location>
</feature>
<sequence>MNEIQLVTERTKLRLIQHTDLDFIHELHSLTETDEYNTLGIPKDIEETKSIITPWIEENKKTEIVNYTFIIKQQSDNKSIGLFGIKIGNKKYNRAEIWYKIHSDFWNKGYATEVVNSIIIFCFDELKLHRIQAGCAVGNLGSIKVLEKVGMTREGRCRQILPLKSGWSDNFEYAILESDSRKNKF</sequence>
<proteinExistence type="predicted"/>
<name>A0ABV5GR74_9FLAO</name>
<accession>A0ABV5GR74</accession>
<evidence type="ECO:0000313" key="2">
    <source>
        <dbReference type="EMBL" id="MFB9097862.1"/>
    </source>
</evidence>
<keyword evidence="2" id="KW-0012">Acyltransferase</keyword>
<dbReference type="EC" id="2.3.-.-" evidence="2"/>
<dbReference type="InterPro" id="IPR000182">
    <property type="entry name" value="GNAT_dom"/>
</dbReference>
<dbReference type="Pfam" id="PF13302">
    <property type="entry name" value="Acetyltransf_3"/>
    <property type="match status" value="1"/>
</dbReference>
<protein>
    <submittedName>
        <fullName evidence="2">GNAT family N-acetyltransferase</fullName>
        <ecNumber evidence="2">2.3.-.-</ecNumber>
    </submittedName>
</protein>
<dbReference type="Gene3D" id="3.40.630.30">
    <property type="match status" value="1"/>
</dbReference>
<reference evidence="2 3" key="1">
    <citation type="submission" date="2024-09" db="EMBL/GenBank/DDBJ databases">
        <authorList>
            <person name="Sun Q."/>
            <person name="Mori K."/>
        </authorList>
    </citation>
    <scope>NUCLEOTIDE SEQUENCE [LARGE SCALE GENOMIC DNA]</scope>
    <source>
        <strain evidence="2 3">CECT 7955</strain>
    </source>
</reference>
<dbReference type="GO" id="GO:0016746">
    <property type="term" value="F:acyltransferase activity"/>
    <property type="evidence" value="ECO:0007669"/>
    <property type="project" value="UniProtKB-KW"/>
</dbReference>
<keyword evidence="2" id="KW-0808">Transferase</keyword>
<keyword evidence="3" id="KW-1185">Reference proteome</keyword>
<dbReference type="InterPro" id="IPR051531">
    <property type="entry name" value="N-acetyltransferase"/>
</dbReference>
<dbReference type="SUPFAM" id="SSF55729">
    <property type="entry name" value="Acyl-CoA N-acyltransferases (Nat)"/>
    <property type="match status" value="1"/>
</dbReference>
<dbReference type="InterPro" id="IPR016181">
    <property type="entry name" value="Acyl_CoA_acyltransferase"/>
</dbReference>
<dbReference type="PROSITE" id="PS51186">
    <property type="entry name" value="GNAT"/>
    <property type="match status" value="1"/>
</dbReference>
<comment type="caution">
    <text evidence="2">The sequence shown here is derived from an EMBL/GenBank/DDBJ whole genome shotgun (WGS) entry which is preliminary data.</text>
</comment>
<organism evidence="2 3">
    <name type="scientific">Flavobacterium jumunjinense</name>
    <dbReference type="NCBI Taxonomy" id="998845"/>
    <lineage>
        <taxon>Bacteria</taxon>
        <taxon>Pseudomonadati</taxon>
        <taxon>Bacteroidota</taxon>
        <taxon>Flavobacteriia</taxon>
        <taxon>Flavobacteriales</taxon>
        <taxon>Flavobacteriaceae</taxon>
        <taxon>Flavobacterium</taxon>
    </lineage>
</organism>
<dbReference type="Proteomes" id="UP001589607">
    <property type="component" value="Unassembled WGS sequence"/>
</dbReference>
<dbReference type="RefSeq" id="WP_236458065.1">
    <property type="nucleotide sequence ID" value="NZ_CBCSGE010000008.1"/>
</dbReference>